<proteinExistence type="predicted"/>
<dbReference type="AlphaFoldDB" id="A0A1S7LCW1"/>
<sequence>MLQPLCSMASDQQGSHPVLVKPLDAAQQRGLKRGLLSVCLRAGQHKDQQSMTKAAEKEVLF</sequence>
<name>A0A1S7LCW1_MAGMO</name>
<protein>
    <submittedName>
        <fullName evidence="1">Uncharacterized protein</fullName>
    </submittedName>
</protein>
<evidence type="ECO:0000313" key="1">
    <source>
        <dbReference type="EMBL" id="CRH04692.1"/>
    </source>
</evidence>
<organism evidence="1">
    <name type="scientific">Magnetococcus massalia (strain MO-1)</name>
    <dbReference type="NCBI Taxonomy" id="451514"/>
    <lineage>
        <taxon>Bacteria</taxon>
        <taxon>Pseudomonadati</taxon>
        <taxon>Pseudomonadota</taxon>
        <taxon>Magnetococcia</taxon>
        <taxon>Magnetococcales</taxon>
        <taxon>Magnetococcaceae</taxon>
        <taxon>Magnetococcus</taxon>
    </lineage>
</organism>
<reference evidence="1" key="1">
    <citation type="submission" date="2015-04" db="EMBL/GenBank/DDBJ databases">
        <authorList>
            <person name="Syromyatnikov M.Y."/>
            <person name="Popov V.N."/>
        </authorList>
    </citation>
    <scope>NUCLEOTIDE SEQUENCE</scope>
    <source>
        <strain evidence="1">MO-1</strain>
    </source>
</reference>
<dbReference type="EMBL" id="LO017727">
    <property type="protein sequence ID" value="CRH04692.1"/>
    <property type="molecule type" value="Genomic_DNA"/>
</dbReference>
<gene>
    <name evidence="1" type="ORF">MAGMO_0481</name>
</gene>
<accession>A0A1S7LCW1</accession>